<dbReference type="SUPFAM" id="SSF56672">
    <property type="entry name" value="DNA/RNA polymerases"/>
    <property type="match status" value="1"/>
</dbReference>
<comment type="caution">
    <text evidence="1">The sequence shown here is derived from an EMBL/GenBank/DDBJ whole genome shotgun (WGS) entry which is preliminary data.</text>
</comment>
<proteinExistence type="predicted"/>
<organism evidence="1 2">
    <name type="scientific">Labeo rohita</name>
    <name type="common">Indian major carp</name>
    <name type="synonym">Cyprinus rohita</name>
    <dbReference type="NCBI Taxonomy" id="84645"/>
    <lineage>
        <taxon>Eukaryota</taxon>
        <taxon>Metazoa</taxon>
        <taxon>Chordata</taxon>
        <taxon>Craniata</taxon>
        <taxon>Vertebrata</taxon>
        <taxon>Euteleostomi</taxon>
        <taxon>Actinopterygii</taxon>
        <taxon>Neopterygii</taxon>
        <taxon>Teleostei</taxon>
        <taxon>Ostariophysi</taxon>
        <taxon>Cypriniformes</taxon>
        <taxon>Cyprinidae</taxon>
        <taxon>Labeoninae</taxon>
        <taxon>Labeonini</taxon>
        <taxon>Labeo</taxon>
    </lineage>
</organism>
<name>A0ABQ8L5J9_LABRO</name>
<dbReference type="PANTHER" id="PTHR33050:SF7">
    <property type="entry name" value="RIBONUCLEASE H"/>
    <property type="match status" value="1"/>
</dbReference>
<dbReference type="InterPro" id="IPR052055">
    <property type="entry name" value="Hepadnavirus_pol/RT"/>
</dbReference>
<dbReference type="InterPro" id="IPR043502">
    <property type="entry name" value="DNA/RNA_pol_sf"/>
</dbReference>
<dbReference type="PANTHER" id="PTHR33050">
    <property type="entry name" value="REVERSE TRANSCRIPTASE DOMAIN-CONTAINING PROTEIN"/>
    <property type="match status" value="1"/>
</dbReference>
<dbReference type="Gene3D" id="3.10.10.10">
    <property type="entry name" value="HIV Type 1 Reverse Transcriptase, subunit A, domain 1"/>
    <property type="match status" value="1"/>
</dbReference>
<sequence>MSKSKTRYFDEDYTFGGWLKSHRRGQQRVMNVIDNCVEPGERCSRTPISRLLLSDVKNQLTVMTSGNSQTHHGGTLARNDNHQPLVQKDSVRNKVRSLLNLKFQSGFRFKGVLFTSLCSDTDASVLRGDIAVLLAKDAIELVPPAEMKSGFYSTYFIVSKKSGGLRSILDLQDWFAAINLKDAYFHVLILPRHRPFLWFAFEGRAYQYKALPFGLALFPRVFTKLAEGALAPFTHKTSHLGLRVKWEKSKLSSVQSISFLSVELDLAQDSGPSKTFSEAPRAYGSRSYAAQLASYETTSALATRLDPKMGMAPWHSPGQRYPGMSLPVQSLVRWLLQKPGTPGGPLIWLSGRWAGGQAFGIVCGGISDRVTSGELERLDD</sequence>
<keyword evidence="2" id="KW-1185">Reference proteome</keyword>
<evidence type="ECO:0008006" key="3">
    <source>
        <dbReference type="Google" id="ProtNLM"/>
    </source>
</evidence>
<accession>A0ABQ8L5J9</accession>
<dbReference type="Proteomes" id="UP000830375">
    <property type="component" value="Unassembled WGS sequence"/>
</dbReference>
<protein>
    <recommendedName>
        <fullName evidence="3">Reverse transcriptase domain-containing protein</fullName>
    </recommendedName>
</protein>
<evidence type="ECO:0000313" key="1">
    <source>
        <dbReference type="EMBL" id="KAI2645222.1"/>
    </source>
</evidence>
<gene>
    <name evidence="1" type="ORF">H4Q32_030391</name>
</gene>
<dbReference type="CDD" id="cd03714">
    <property type="entry name" value="RT_DIRS1"/>
    <property type="match status" value="1"/>
</dbReference>
<dbReference type="EMBL" id="JACTAM010002306">
    <property type="protein sequence ID" value="KAI2645222.1"/>
    <property type="molecule type" value="Genomic_DNA"/>
</dbReference>
<dbReference type="InterPro" id="IPR043128">
    <property type="entry name" value="Rev_trsase/Diguanyl_cyclase"/>
</dbReference>
<dbReference type="Gene3D" id="3.30.70.270">
    <property type="match status" value="1"/>
</dbReference>
<evidence type="ECO:0000313" key="2">
    <source>
        <dbReference type="Proteomes" id="UP000830375"/>
    </source>
</evidence>
<reference evidence="1 2" key="1">
    <citation type="submission" date="2022-01" db="EMBL/GenBank/DDBJ databases">
        <title>A high-quality chromosome-level genome assembly of rohu carp, Labeo rohita.</title>
        <authorList>
            <person name="Arick M.A. II"/>
            <person name="Hsu C.-Y."/>
            <person name="Magbanua Z."/>
            <person name="Pechanova O."/>
            <person name="Grover C."/>
            <person name="Miller E."/>
            <person name="Thrash A."/>
            <person name="Ezzel L."/>
            <person name="Alam S."/>
            <person name="Benzie J."/>
            <person name="Hamilton M."/>
            <person name="Karsi A."/>
            <person name="Lawrence M.L."/>
            <person name="Peterson D.G."/>
        </authorList>
    </citation>
    <scope>NUCLEOTIDE SEQUENCE [LARGE SCALE GENOMIC DNA]</scope>
    <source>
        <strain evidence="2">BAU-BD-2019</strain>
        <tissue evidence="1">Blood</tissue>
    </source>
</reference>